<reference evidence="1" key="1">
    <citation type="submission" date="2021-06" db="EMBL/GenBank/DDBJ databases">
        <authorList>
            <person name="Kallberg Y."/>
            <person name="Tangrot J."/>
            <person name="Rosling A."/>
        </authorList>
    </citation>
    <scope>NUCLEOTIDE SEQUENCE</scope>
    <source>
        <strain evidence="1">MA461A</strain>
    </source>
</reference>
<dbReference type="EMBL" id="CAJVQC010171059">
    <property type="protein sequence ID" value="CAG8850498.1"/>
    <property type="molecule type" value="Genomic_DNA"/>
</dbReference>
<gene>
    <name evidence="1" type="ORF">RPERSI_LOCUS36125</name>
</gene>
<proteinExistence type="predicted"/>
<feature type="non-terminal residue" evidence="1">
    <location>
        <position position="1"/>
    </location>
</feature>
<accession>A0ACA9SXN2</accession>
<comment type="caution">
    <text evidence="1">The sequence shown here is derived from an EMBL/GenBank/DDBJ whole genome shotgun (WGS) entry which is preliminary data.</text>
</comment>
<protein>
    <submittedName>
        <fullName evidence="1">19338_t:CDS:1</fullName>
    </submittedName>
</protein>
<evidence type="ECO:0000313" key="2">
    <source>
        <dbReference type="Proteomes" id="UP000789920"/>
    </source>
</evidence>
<evidence type="ECO:0000313" key="1">
    <source>
        <dbReference type="EMBL" id="CAG8850498.1"/>
    </source>
</evidence>
<feature type="non-terminal residue" evidence="1">
    <location>
        <position position="41"/>
    </location>
</feature>
<dbReference type="Proteomes" id="UP000789920">
    <property type="component" value="Unassembled WGS sequence"/>
</dbReference>
<organism evidence="1 2">
    <name type="scientific">Racocetra persica</name>
    <dbReference type="NCBI Taxonomy" id="160502"/>
    <lineage>
        <taxon>Eukaryota</taxon>
        <taxon>Fungi</taxon>
        <taxon>Fungi incertae sedis</taxon>
        <taxon>Mucoromycota</taxon>
        <taxon>Glomeromycotina</taxon>
        <taxon>Glomeromycetes</taxon>
        <taxon>Diversisporales</taxon>
        <taxon>Gigasporaceae</taxon>
        <taxon>Racocetra</taxon>
    </lineage>
</organism>
<name>A0ACA9SXN2_9GLOM</name>
<sequence>YVISYDPKEFGKKPLRPFPEKGKVYWFFLHKIMGSGKNSQH</sequence>
<keyword evidence="2" id="KW-1185">Reference proteome</keyword>